<reference evidence="3 4" key="1">
    <citation type="submission" date="2019-04" db="EMBL/GenBank/DDBJ databases">
        <title>Chromosome genome assembly for Takifugu flavidus.</title>
        <authorList>
            <person name="Xiao S."/>
        </authorList>
    </citation>
    <scope>NUCLEOTIDE SEQUENCE [LARGE SCALE GENOMIC DNA]</scope>
    <source>
        <strain evidence="3">HTHZ2018</strain>
        <tissue evidence="3">Muscle</tissue>
    </source>
</reference>
<keyword evidence="1" id="KW-1133">Transmembrane helix</keyword>
<gene>
    <name evidence="3" type="ORF">D4764_05G0002160</name>
</gene>
<feature type="non-terminal residue" evidence="3">
    <location>
        <position position="1"/>
    </location>
</feature>
<dbReference type="GO" id="GO:0005102">
    <property type="term" value="F:signaling receptor binding"/>
    <property type="evidence" value="ECO:0007669"/>
    <property type="project" value="InterPro"/>
</dbReference>
<keyword evidence="2" id="KW-0732">Signal</keyword>
<keyword evidence="1" id="KW-0812">Transmembrane</keyword>
<dbReference type="GO" id="GO:0035036">
    <property type="term" value="P:sperm-egg recognition"/>
    <property type="evidence" value="ECO:0007669"/>
    <property type="project" value="InterPro"/>
</dbReference>
<evidence type="ECO:0000313" key="4">
    <source>
        <dbReference type="Proteomes" id="UP000324091"/>
    </source>
</evidence>
<dbReference type="GO" id="GO:0086080">
    <property type="term" value="F:protein binding involved in heterotypic cell-cell adhesion"/>
    <property type="evidence" value="ECO:0007669"/>
    <property type="project" value="TreeGrafter"/>
</dbReference>
<dbReference type="Proteomes" id="UP000324091">
    <property type="component" value="Chromosome 5"/>
</dbReference>
<evidence type="ECO:0000313" key="3">
    <source>
        <dbReference type="EMBL" id="TWW60126.1"/>
    </source>
</evidence>
<keyword evidence="1" id="KW-0472">Membrane</keyword>
<feature type="signal peptide" evidence="2">
    <location>
        <begin position="1"/>
        <end position="24"/>
    </location>
</feature>
<accession>A0A5C6MYH4</accession>
<dbReference type="GO" id="GO:0005886">
    <property type="term" value="C:plasma membrane"/>
    <property type="evidence" value="ECO:0007669"/>
    <property type="project" value="TreeGrafter"/>
</dbReference>
<evidence type="ECO:0000256" key="2">
    <source>
        <dbReference type="SAM" id="SignalP"/>
    </source>
</evidence>
<evidence type="ECO:0000256" key="1">
    <source>
        <dbReference type="SAM" id="Phobius"/>
    </source>
</evidence>
<dbReference type="EMBL" id="RHFK02000018">
    <property type="protein sequence ID" value="TWW60126.1"/>
    <property type="molecule type" value="Genomic_DNA"/>
</dbReference>
<sequence>LPPLKVTPAEEMLSFFYLLCCVSAVRTCLQCDRRIRHLHDNFILSAPSIADQIELKKICDHAYATYKDASLEREGLIDVTTLYRVRTEYESEFDRFLKTPNTGSVTFGAIQIFDKGREILEKHLDKFILEGLCPNKCGNAHFSCLPHTPPPTSGMCAGSTEYMLSRACECVPKRGADAAVSPLPIQTVRSFITLPPLPLEDDFYFGNAETFLVPFLAVVTVLSLTAVVGLTIFMGRLNKWSDVEELDPSSVFA</sequence>
<name>A0A5C6MYH4_9TELE</name>
<dbReference type="PANTHER" id="PTHR35540:SF1">
    <property type="entry name" value="IZUMO SPERM-EGG FUSION PROTEIN 1"/>
    <property type="match status" value="1"/>
</dbReference>
<organism evidence="3 4">
    <name type="scientific">Takifugu flavidus</name>
    <name type="common">sansaifugu</name>
    <dbReference type="NCBI Taxonomy" id="433684"/>
    <lineage>
        <taxon>Eukaryota</taxon>
        <taxon>Metazoa</taxon>
        <taxon>Chordata</taxon>
        <taxon>Craniata</taxon>
        <taxon>Vertebrata</taxon>
        <taxon>Euteleostomi</taxon>
        <taxon>Actinopterygii</taxon>
        <taxon>Neopterygii</taxon>
        <taxon>Teleostei</taxon>
        <taxon>Neoteleostei</taxon>
        <taxon>Acanthomorphata</taxon>
        <taxon>Eupercaria</taxon>
        <taxon>Tetraodontiformes</taxon>
        <taxon>Tetradontoidea</taxon>
        <taxon>Tetraodontidae</taxon>
        <taxon>Takifugu</taxon>
    </lineage>
</organism>
<dbReference type="GO" id="GO:0007342">
    <property type="term" value="P:fusion of sperm to egg plasma membrane involved in single fertilization"/>
    <property type="evidence" value="ECO:0007669"/>
    <property type="project" value="InterPro"/>
</dbReference>
<keyword evidence="4" id="KW-1185">Reference proteome</keyword>
<dbReference type="InterPro" id="IPR032700">
    <property type="entry name" value="IZUMO1"/>
</dbReference>
<protein>
    <submittedName>
        <fullName evidence="3">Uncharacterized protein</fullName>
    </submittedName>
</protein>
<dbReference type="AlphaFoldDB" id="A0A5C6MYH4"/>
<feature type="transmembrane region" description="Helical" evidence="1">
    <location>
        <begin position="211"/>
        <end position="234"/>
    </location>
</feature>
<dbReference type="PANTHER" id="PTHR35540">
    <property type="entry name" value="IZUMO SPERM-EGG FUSION PROTEIN 1"/>
    <property type="match status" value="1"/>
</dbReference>
<dbReference type="GO" id="GO:0002080">
    <property type="term" value="C:acrosomal membrane"/>
    <property type="evidence" value="ECO:0007669"/>
    <property type="project" value="TreeGrafter"/>
</dbReference>
<comment type="caution">
    <text evidence="3">The sequence shown here is derived from an EMBL/GenBank/DDBJ whole genome shotgun (WGS) entry which is preliminary data.</text>
</comment>
<feature type="chain" id="PRO_5022759833" evidence="2">
    <location>
        <begin position="25"/>
        <end position="253"/>
    </location>
</feature>
<proteinExistence type="predicted"/>